<keyword evidence="3" id="KW-0540">Nuclease</keyword>
<dbReference type="InterPro" id="IPR012337">
    <property type="entry name" value="RNaseH-like_sf"/>
</dbReference>
<dbReference type="Pfam" id="PF01927">
    <property type="entry name" value="Mut7-C"/>
    <property type="match status" value="2"/>
</dbReference>
<feature type="region of interest" description="Disordered" evidence="1">
    <location>
        <begin position="1"/>
        <end position="38"/>
    </location>
</feature>
<dbReference type="SUPFAM" id="SSF53098">
    <property type="entry name" value="Ribonuclease H-like"/>
    <property type="match status" value="1"/>
</dbReference>
<dbReference type="Gene3D" id="3.30.420.10">
    <property type="entry name" value="Ribonuclease H-like superfamily/Ribonuclease H"/>
    <property type="match status" value="1"/>
</dbReference>
<dbReference type="GO" id="GO:0008408">
    <property type="term" value="F:3'-5' exonuclease activity"/>
    <property type="evidence" value="ECO:0007669"/>
    <property type="project" value="InterPro"/>
</dbReference>
<dbReference type="InterPro" id="IPR002782">
    <property type="entry name" value="Mut7-C_RNAse_dom"/>
</dbReference>
<feature type="compositionally biased region" description="Pro residues" evidence="1">
    <location>
        <begin position="20"/>
        <end position="31"/>
    </location>
</feature>
<dbReference type="SMART" id="SM00474">
    <property type="entry name" value="35EXOc"/>
    <property type="match status" value="1"/>
</dbReference>
<feature type="region of interest" description="Disordered" evidence="1">
    <location>
        <begin position="632"/>
        <end position="662"/>
    </location>
</feature>
<dbReference type="Proteomes" id="UP000007266">
    <property type="component" value="Linkage group 3"/>
</dbReference>
<evidence type="ECO:0000256" key="1">
    <source>
        <dbReference type="SAM" id="MobiDB-lite"/>
    </source>
</evidence>
<organism evidence="3 4">
    <name type="scientific">Tribolium castaneum</name>
    <name type="common">Red flour beetle</name>
    <dbReference type="NCBI Taxonomy" id="7070"/>
    <lineage>
        <taxon>Eukaryota</taxon>
        <taxon>Metazoa</taxon>
        <taxon>Ecdysozoa</taxon>
        <taxon>Arthropoda</taxon>
        <taxon>Hexapoda</taxon>
        <taxon>Insecta</taxon>
        <taxon>Pterygota</taxon>
        <taxon>Neoptera</taxon>
        <taxon>Endopterygota</taxon>
        <taxon>Coleoptera</taxon>
        <taxon>Polyphaga</taxon>
        <taxon>Cucujiformia</taxon>
        <taxon>Tenebrionidae</taxon>
        <taxon>Tenebrionidae incertae sedis</taxon>
        <taxon>Tribolium</taxon>
    </lineage>
</organism>
<feature type="compositionally biased region" description="Basic residues" evidence="1">
    <location>
        <begin position="1"/>
        <end position="12"/>
    </location>
</feature>
<dbReference type="PANTHER" id="PTHR47765">
    <property type="entry name" value="3'-5' EXONUCLEASE DOMAIN-CONTAINING PROTEIN"/>
    <property type="match status" value="1"/>
</dbReference>
<dbReference type="OMA" id="CSNWANR"/>
<feature type="compositionally biased region" description="Basic residues" evidence="1">
    <location>
        <begin position="632"/>
        <end position="644"/>
    </location>
</feature>
<name>A0A139WKV3_TRICA</name>
<protein>
    <submittedName>
        <fullName evidence="3">Exonuclease mut-7 homolog-like Protein</fullName>
    </submittedName>
</protein>
<dbReference type="InterPro" id="IPR002562">
    <property type="entry name" value="3'-5'_exonuclease_dom"/>
</dbReference>
<dbReference type="Pfam" id="PF01612">
    <property type="entry name" value="DNA_pol_A_exo1"/>
    <property type="match status" value="1"/>
</dbReference>
<dbReference type="eggNOG" id="KOG2207">
    <property type="taxonomic scope" value="Eukaryota"/>
</dbReference>
<dbReference type="InParanoid" id="A0A139WKV3"/>
<dbReference type="InterPro" id="IPR052408">
    <property type="entry name" value="Exonuclease_MUT-7-like"/>
</dbReference>
<dbReference type="PANTHER" id="PTHR47765:SF2">
    <property type="entry name" value="EXONUCLEASE MUT-7 HOMOLOG"/>
    <property type="match status" value="1"/>
</dbReference>
<reference evidence="3 4" key="1">
    <citation type="journal article" date="2008" name="Nature">
        <title>The genome of the model beetle and pest Tribolium castaneum.</title>
        <authorList>
            <consortium name="Tribolium Genome Sequencing Consortium"/>
            <person name="Richards S."/>
            <person name="Gibbs R.A."/>
            <person name="Weinstock G.M."/>
            <person name="Brown S.J."/>
            <person name="Denell R."/>
            <person name="Beeman R.W."/>
            <person name="Gibbs R."/>
            <person name="Beeman R.W."/>
            <person name="Brown S.J."/>
            <person name="Bucher G."/>
            <person name="Friedrich M."/>
            <person name="Grimmelikhuijzen C.J."/>
            <person name="Klingler M."/>
            <person name="Lorenzen M."/>
            <person name="Richards S."/>
            <person name="Roth S."/>
            <person name="Schroder R."/>
            <person name="Tautz D."/>
            <person name="Zdobnov E.M."/>
            <person name="Muzny D."/>
            <person name="Gibbs R.A."/>
            <person name="Weinstock G.M."/>
            <person name="Attaway T."/>
            <person name="Bell S."/>
            <person name="Buhay C.J."/>
            <person name="Chandrabose M.N."/>
            <person name="Chavez D."/>
            <person name="Clerk-Blankenburg K.P."/>
            <person name="Cree A."/>
            <person name="Dao M."/>
            <person name="Davis C."/>
            <person name="Chacko J."/>
            <person name="Dinh H."/>
            <person name="Dugan-Rocha S."/>
            <person name="Fowler G."/>
            <person name="Garner T.T."/>
            <person name="Garnes J."/>
            <person name="Gnirke A."/>
            <person name="Hawes A."/>
            <person name="Hernandez J."/>
            <person name="Hines S."/>
            <person name="Holder M."/>
            <person name="Hume J."/>
            <person name="Jhangiani S.N."/>
            <person name="Joshi V."/>
            <person name="Khan Z.M."/>
            <person name="Jackson L."/>
            <person name="Kovar C."/>
            <person name="Kowis A."/>
            <person name="Lee S."/>
            <person name="Lewis L.R."/>
            <person name="Margolis J."/>
            <person name="Morgan M."/>
            <person name="Nazareth L.V."/>
            <person name="Nguyen N."/>
            <person name="Okwuonu G."/>
            <person name="Parker D."/>
            <person name="Richards S."/>
            <person name="Ruiz S.J."/>
            <person name="Santibanez J."/>
            <person name="Savard J."/>
            <person name="Scherer S.E."/>
            <person name="Schneider B."/>
            <person name="Sodergren E."/>
            <person name="Tautz D."/>
            <person name="Vattahil S."/>
            <person name="Villasana D."/>
            <person name="White C.S."/>
            <person name="Wright R."/>
            <person name="Park Y."/>
            <person name="Beeman R.W."/>
            <person name="Lord J."/>
            <person name="Oppert B."/>
            <person name="Lorenzen M."/>
            <person name="Brown S."/>
            <person name="Wang L."/>
            <person name="Savard J."/>
            <person name="Tautz D."/>
            <person name="Richards S."/>
            <person name="Weinstock G."/>
            <person name="Gibbs R.A."/>
            <person name="Liu Y."/>
            <person name="Worley K."/>
            <person name="Weinstock G."/>
            <person name="Elsik C.G."/>
            <person name="Reese J.T."/>
            <person name="Elhaik E."/>
            <person name="Landan G."/>
            <person name="Graur D."/>
            <person name="Arensburger P."/>
            <person name="Atkinson P."/>
            <person name="Beeman R.W."/>
            <person name="Beidler J."/>
            <person name="Brown S.J."/>
            <person name="Demuth J.P."/>
            <person name="Drury D.W."/>
            <person name="Du Y.Z."/>
            <person name="Fujiwara H."/>
            <person name="Lorenzen M."/>
            <person name="Maselli V."/>
            <person name="Osanai M."/>
            <person name="Park Y."/>
            <person name="Robertson H.M."/>
            <person name="Tu Z."/>
            <person name="Wang J.J."/>
            <person name="Wang S."/>
            <person name="Richards S."/>
            <person name="Song H."/>
            <person name="Zhang L."/>
            <person name="Sodergren E."/>
            <person name="Werner D."/>
            <person name="Stanke M."/>
            <person name="Morgenstern B."/>
            <person name="Solovyev V."/>
            <person name="Kosarev P."/>
            <person name="Brown G."/>
            <person name="Chen H.C."/>
            <person name="Ermolaeva O."/>
            <person name="Hlavina W."/>
            <person name="Kapustin Y."/>
            <person name="Kiryutin B."/>
            <person name="Kitts P."/>
            <person name="Maglott D."/>
            <person name="Pruitt K."/>
            <person name="Sapojnikov V."/>
            <person name="Souvorov A."/>
            <person name="Mackey A.J."/>
            <person name="Waterhouse R.M."/>
            <person name="Wyder S."/>
            <person name="Zdobnov E.M."/>
            <person name="Zdobnov E.M."/>
            <person name="Wyder S."/>
            <person name="Kriventseva E.V."/>
            <person name="Kadowaki T."/>
            <person name="Bork P."/>
            <person name="Aranda M."/>
            <person name="Bao R."/>
            <person name="Beermann A."/>
            <person name="Berns N."/>
            <person name="Bolognesi R."/>
            <person name="Bonneton F."/>
            <person name="Bopp D."/>
            <person name="Brown S.J."/>
            <person name="Bucher G."/>
            <person name="Butts T."/>
            <person name="Chaumot A."/>
            <person name="Denell R.E."/>
            <person name="Ferrier D.E."/>
            <person name="Friedrich M."/>
            <person name="Gordon C.M."/>
            <person name="Jindra M."/>
            <person name="Klingler M."/>
            <person name="Lan Q."/>
            <person name="Lattorff H.M."/>
            <person name="Laudet V."/>
            <person name="von Levetsow C."/>
            <person name="Liu Z."/>
            <person name="Lutz R."/>
            <person name="Lynch J.A."/>
            <person name="da Fonseca R.N."/>
            <person name="Posnien N."/>
            <person name="Reuter R."/>
            <person name="Roth S."/>
            <person name="Savard J."/>
            <person name="Schinko J.B."/>
            <person name="Schmitt C."/>
            <person name="Schoppmeier M."/>
            <person name="Schroder R."/>
            <person name="Shippy T.D."/>
            <person name="Simonnet F."/>
            <person name="Marques-Souza H."/>
            <person name="Tautz D."/>
            <person name="Tomoyasu Y."/>
            <person name="Trauner J."/>
            <person name="Van der Zee M."/>
            <person name="Vervoort M."/>
            <person name="Wittkopp N."/>
            <person name="Wimmer E.A."/>
            <person name="Yang X."/>
            <person name="Jones A.K."/>
            <person name="Sattelle D.B."/>
            <person name="Ebert P.R."/>
            <person name="Nelson D."/>
            <person name="Scott J.G."/>
            <person name="Beeman R.W."/>
            <person name="Muthukrishnan S."/>
            <person name="Kramer K.J."/>
            <person name="Arakane Y."/>
            <person name="Beeman R.W."/>
            <person name="Zhu Q."/>
            <person name="Hogenkamp D."/>
            <person name="Dixit R."/>
            <person name="Oppert B."/>
            <person name="Jiang H."/>
            <person name="Zou Z."/>
            <person name="Marshall J."/>
            <person name="Elpidina E."/>
            <person name="Vinokurov K."/>
            <person name="Oppert C."/>
            <person name="Zou Z."/>
            <person name="Evans J."/>
            <person name="Lu Z."/>
            <person name="Zhao P."/>
            <person name="Sumathipala N."/>
            <person name="Altincicek B."/>
            <person name="Vilcinskas A."/>
            <person name="Williams M."/>
            <person name="Hultmark D."/>
            <person name="Hetru C."/>
            <person name="Jiang H."/>
            <person name="Grimmelikhuijzen C.J."/>
            <person name="Hauser F."/>
            <person name="Cazzamali G."/>
            <person name="Williamson M."/>
            <person name="Park Y."/>
            <person name="Li B."/>
            <person name="Tanaka Y."/>
            <person name="Predel R."/>
            <person name="Neupert S."/>
            <person name="Schachtner J."/>
            <person name="Verleyen P."/>
            <person name="Raible F."/>
            <person name="Bork P."/>
            <person name="Friedrich M."/>
            <person name="Walden K.K."/>
            <person name="Robertson H.M."/>
            <person name="Angeli S."/>
            <person name="Foret S."/>
            <person name="Bucher G."/>
            <person name="Schuetz S."/>
            <person name="Maleszka R."/>
            <person name="Wimmer E.A."/>
            <person name="Beeman R.W."/>
            <person name="Lorenzen M."/>
            <person name="Tomoyasu Y."/>
            <person name="Miller S.C."/>
            <person name="Grossmann D."/>
            <person name="Bucher G."/>
        </authorList>
    </citation>
    <scope>NUCLEOTIDE SEQUENCE [LARGE SCALE GENOMIC DNA]</scope>
    <source>
        <strain evidence="3 4">Georgia GA2</strain>
    </source>
</reference>
<dbReference type="EMBL" id="KQ971327">
    <property type="protein sequence ID" value="KYB28445.1"/>
    <property type="molecule type" value="Genomic_DNA"/>
</dbReference>
<evidence type="ECO:0000313" key="4">
    <source>
        <dbReference type="Proteomes" id="UP000007266"/>
    </source>
</evidence>
<dbReference type="AlphaFoldDB" id="A0A139WKV3"/>
<keyword evidence="4" id="KW-1185">Reference proteome</keyword>
<reference evidence="3 4" key="2">
    <citation type="journal article" date="2010" name="Nucleic Acids Res.">
        <title>BeetleBase in 2010: revisions to provide comprehensive genomic information for Tribolium castaneum.</title>
        <authorList>
            <person name="Kim H.S."/>
            <person name="Murphy T."/>
            <person name="Xia J."/>
            <person name="Caragea D."/>
            <person name="Park Y."/>
            <person name="Beeman R.W."/>
            <person name="Lorenzen M.D."/>
            <person name="Butcher S."/>
            <person name="Manak J.R."/>
            <person name="Brown S.J."/>
        </authorList>
    </citation>
    <scope>GENOME REANNOTATION</scope>
    <source>
        <strain evidence="3 4">Georgia GA2</strain>
    </source>
</reference>
<evidence type="ECO:0000313" key="3">
    <source>
        <dbReference type="EMBL" id="KYB28445.1"/>
    </source>
</evidence>
<feature type="domain" description="3'-5' exonuclease" evidence="2">
    <location>
        <begin position="419"/>
        <end position="611"/>
    </location>
</feature>
<dbReference type="GO" id="GO:0003676">
    <property type="term" value="F:nucleic acid binding"/>
    <property type="evidence" value="ECO:0007669"/>
    <property type="project" value="InterPro"/>
</dbReference>
<dbReference type="FunCoup" id="A0A139WKV3">
    <property type="interactions" value="505"/>
</dbReference>
<keyword evidence="3" id="KW-0378">Hydrolase</keyword>
<sequence>MNAYRGRGRGRGYFRGAKTNPPPSMRSPRNPPLNTNQSISHDNNCCNGISIVLELDLDSTSFLNELKSMWNLLKKSPPVVNKLHQYFHLCENPYEHTIRLMYNCQEFNSAKSKSLPFFIIEEFKIWLSVHRNKVVHLLTPKLKIDVFKIISKQNAQNLTKLVVDVYEMAQDGEIFLDIIKCMIERKRYKEACQSAVLFNLQDKFSVEDFLLPLILQDKLYGIDDFLTVSPRHQVELVTLLDSTLGRTSVRDALASYVFNLDVPDIKWDKLHAKPLKKLITRLVKMFKLPTNITPNLNKRRNEGALQFLLHKRFVENSFGDESWKEMVQEAIGEDEELQRELVAQVSTYGAVAEALWWAHFYNVDKQHWPYNVRMLEENPDEERLHQRNILPEEESWGYDEVQNTEPVEYHKFPLPFSSIHLIDSEESFERFLDGGLQDVEVVGIDCEWKPNFGSQKNELALMQIASRKNVFILDIISIGTKVPHLWQELGKFLFNNCDILKLGFGFTSDILMIKHSLPELNFTPKQVGFLDLLSLWKLLEKYPKVVLPYEVQGSGPSLGTLVNQCLGRPLDKSDQFSNWEKRPLRNSQLVYAALDAYCLIEVYDVIKGCCEKAEFPFDETCYNLMTNEKAPKKKAKKPVQKKPKPLQADEEIAQPPSPHSSQVPAASIKVVCDTMLQGLGKNLRRCGIDTAILENYMDHMECVRYAQDEQRYILTKGNVFNKLYGYVPLGHCLRVNSDNVDEQLKEFVDYYKVNVTVNDVFSVCQSCNGRSFIKVSRSTMLALTQSQNSLQYVPPDYDNDIDEATGFSSDDDFDFEPGPPVQTTRKWDLYSDEKLDVGLCQTRLGAKIQVATIPDGVLEKTELFYVCEHCGKIFWDGSHLERVLTGRLQGIVQ</sequence>
<gene>
    <name evidence="3" type="primary">AUGUSTUS-3.0.2_32570</name>
    <name evidence="3" type="ORF">TcasGA2_TC032570</name>
</gene>
<dbReference type="GO" id="GO:0006139">
    <property type="term" value="P:nucleobase-containing compound metabolic process"/>
    <property type="evidence" value="ECO:0007669"/>
    <property type="project" value="InterPro"/>
</dbReference>
<evidence type="ECO:0000259" key="2">
    <source>
        <dbReference type="SMART" id="SM00474"/>
    </source>
</evidence>
<dbReference type="STRING" id="7070.A0A139WKV3"/>
<proteinExistence type="predicted"/>
<dbReference type="InterPro" id="IPR036397">
    <property type="entry name" value="RNaseH_sf"/>
</dbReference>
<dbReference type="eggNOG" id="KOG1052">
    <property type="taxonomic scope" value="Eukaryota"/>
</dbReference>
<accession>A0A139WKV3</accession>
<keyword evidence="3" id="KW-0269">Exonuclease</keyword>